<accession>A0A1F4S2K0</accession>
<name>A0A1F4S2K0_UNCSA</name>
<dbReference type="AlphaFoldDB" id="A0A1F4S2K0"/>
<evidence type="ECO:0008006" key="3">
    <source>
        <dbReference type="Google" id="ProtNLM"/>
    </source>
</evidence>
<dbReference type="Pfam" id="PF11617">
    <property type="entry name" value="Cu-binding_MopE"/>
    <property type="match status" value="6"/>
</dbReference>
<gene>
    <name evidence="1" type="ORF">A2290_04115</name>
</gene>
<proteinExistence type="predicted"/>
<reference evidence="1 2" key="1">
    <citation type="journal article" date="2016" name="Nat. Commun.">
        <title>Thousands of microbial genomes shed light on interconnected biogeochemical processes in an aquifer system.</title>
        <authorList>
            <person name="Anantharaman K."/>
            <person name="Brown C.T."/>
            <person name="Hug L.A."/>
            <person name="Sharon I."/>
            <person name="Castelle C.J."/>
            <person name="Probst A.J."/>
            <person name="Thomas B.C."/>
            <person name="Singh A."/>
            <person name="Wilkins M.J."/>
            <person name="Karaoz U."/>
            <person name="Brodie E.L."/>
            <person name="Williams K.H."/>
            <person name="Hubbard S.S."/>
            <person name="Banfield J.F."/>
        </authorList>
    </citation>
    <scope>NUCLEOTIDE SEQUENCE [LARGE SCALE GENOMIC DNA]</scope>
</reference>
<organism evidence="1 2">
    <name type="scientific">candidate division WOR-1 bacterium RIFOXYB2_FULL_36_35</name>
    <dbReference type="NCBI Taxonomy" id="1802578"/>
    <lineage>
        <taxon>Bacteria</taxon>
        <taxon>Bacillati</taxon>
        <taxon>Saganbacteria</taxon>
    </lineage>
</organism>
<dbReference type="Proteomes" id="UP000177905">
    <property type="component" value="Unassembled WGS sequence"/>
</dbReference>
<evidence type="ECO:0000313" key="2">
    <source>
        <dbReference type="Proteomes" id="UP000177905"/>
    </source>
</evidence>
<dbReference type="PANTHER" id="PTHR42754:SF1">
    <property type="entry name" value="LIPOPROTEIN"/>
    <property type="match status" value="1"/>
</dbReference>
<dbReference type="PANTHER" id="PTHR42754">
    <property type="entry name" value="ENDOGLUCANASE"/>
    <property type="match status" value="1"/>
</dbReference>
<dbReference type="InterPro" id="IPR021655">
    <property type="entry name" value="Put_metal-bd"/>
</dbReference>
<evidence type="ECO:0000313" key="1">
    <source>
        <dbReference type="EMBL" id="OGC13963.1"/>
    </source>
</evidence>
<dbReference type="Gene3D" id="2.130.10.10">
    <property type="entry name" value="YVTN repeat-like/Quinoprotein amine dehydrogenase"/>
    <property type="match status" value="1"/>
</dbReference>
<sequence length="761" mass="82408">MSGCEDIDGDQYFVQNQYFNPKIDLQCVEVQDCNDKDPNTYPGANEIPYDSLDQDCNGLDLVDVDRDGATSDLIQGGTDCDDNNSVINPSAQEICNGGDENCNGKIDEGVTINYYIDADQDLFGNPDAIPEQACIPPNSLYVTNNLDCNDTNKAVFPGASETCDNLDNDCDGEIDEDGKNTYYLDADRDNYGSPYSSATACASPMGYVYNSEDCDDNNPYINPSIGETCNGIDDNCNGVIDDGAASYQYYPDKDLDLYGDIYNSILACTQPYGYIQASGDCNDDNPIINPSAQEVCDQVDNDCDGMIDEVATTSFYRDEDGDNYGDPYNATAGCTVPDGYAENAHDCNDKDSSIHPGAEEICDRLDNDCNGIIDDPHSSTYGGESSDSAEALAPYYKADGSLAGYVGTGYTKSYGSGGKDVILFTTDLDGNIIQNNNWPIVIGGLYDDYGMSVAHVPNEGGFMVFGGTRSVEVGEALWFIRINEDGLLLWEKKINETQAYNYIGRGVVITEKNGKPAYIATALNTHSSDTYVIKLDHNGDIVWTNNLGLSDCQENPEAILATSDGGFIIAGDTNYPDKSYRNGFLMKIDSTGTLVWANYALGGRNNEELYDVIEIADGFVAVGRTYSYGPEDGNIWAIKTDKNGNALWIDETGDLPVYGKFYGGNNFDNGKAVVKTVSGFMIFGKTNSGDAFDGAYSDALMLNIGSLGEQNNYFLFGESGEECFNSGLLGPSNYLFGAGYTDSRNYSNGDLDIVIVKACNF</sequence>
<dbReference type="EMBL" id="MEUA01000046">
    <property type="protein sequence ID" value="OGC13963.1"/>
    <property type="molecule type" value="Genomic_DNA"/>
</dbReference>
<comment type="caution">
    <text evidence="1">The sequence shown here is derived from an EMBL/GenBank/DDBJ whole genome shotgun (WGS) entry which is preliminary data.</text>
</comment>
<dbReference type="InterPro" id="IPR011047">
    <property type="entry name" value="Quinoprotein_ADH-like_sf"/>
</dbReference>
<dbReference type="SUPFAM" id="SSF50998">
    <property type="entry name" value="Quinoprotein alcohol dehydrogenase-like"/>
    <property type="match status" value="1"/>
</dbReference>
<protein>
    <recommendedName>
        <fullName evidence="3">Bulb-type lectin domain-containing protein</fullName>
    </recommendedName>
</protein>
<dbReference type="InterPro" id="IPR015943">
    <property type="entry name" value="WD40/YVTN_repeat-like_dom_sf"/>
</dbReference>